<dbReference type="SUPFAM" id="SSF57850">
    <property type="entry name" value="RING/U-box"/>
    <property type="match status" value="1"/>
</dbReference>
<organism evidence="7">
    <name type="scientific">Terrestrivirus sp</name>
    <dbReference type="NCBI Taxonomy" id="2487775"/>
    <lineage>
        <taxon>Viruses</taxon>
        <taxon>Varidnaviria</taxon>
        <taxon>Bamfordvirae</taxon>
        <taxon>Nucleocytoviricota</taxon>
        <taxon>Megaviricetes</taxon>
        <taxon>Imitervirales</taxon>
        <taxon>Mimiviridae</taxon>
        <taxon>Klosneuvirinae</taxon>
    </lineage>
</organism>
<dbReference type="InterPro" id="IPR027370">
    <property type="entry name" value="Znf-RING_euk"/>
</dbReference>
<dbReference type="InterPro" id="IPR001841">
    <property type="entry name" value="Znf_RING"/>
</dbReference>
<feature type="compositionally biased region" description="Low complexity" evidence="5">
    <location>
        <begin position="117"/>
        <end position="127"/>
    </location>
</feature>
<dbReference type="Pfam" id="PF13445">
    <property type="entry name" value="zf-RING_UBOX"/>
    <property type="match status" value="1"/>
</dbReference>
<evidence type="ECO:0000313" key="7">
    <source>
        <dbReference type="EMBL" id="AYV76260.1"/>
    </source>
</evidence>
<dbReference type="InterPro" id="IPR013083">
    <property type="entry name" value="Znf_RING/FYVE/PHD"/>
</dbReference>
<feature type="region of interest" description="Disordered" evidence="5">
    <location>
        <begin position="117"/>
        <end position="146"/>
    </location>
</feature>
<accession>A0A3G4ZN18</accession>
<dbReference type="EMBL" id="MK071983">
    <property type="protein sequence ID" value="AYV76260.1"/>
    <property type="molecule type" value="Genomic_DNA"/>
</dbReference>
<evidence type="ECO:0000256" key="5">
    <source>
        <dbReference type="SAM" id="MobiDB-lite"/>
    </source>
</evidence>
<dbReference type="GO" id="GO:0008270">
    <property type="term" value="F:zinc ion binding"/>
    <property type="evidence" value="ECO:0007669"/>
    <property type="project" value="UniProtKB-KW"/>
</dbReference>
<sequence>MNQQEKQEKIYKDTSVEYKSGIPENIKSVLFDIENDIKSDMKSSGISRKVVISSKPTETKRELKSMTRERLKKMASELGLKIKHNETRMEICDKIKNIIGSDTVIINSEAERKKPNNNIIEISSDSESSSDDDKSSKLNKSNKSNKFNKFNKLNSLNYLNQYKKPDKSDDFGLSELFYPDEHKNAHEQTKKPISVVSSSSVEDRLKEALKQRESIRRPKTDKIDLMFLQVEAYLKRVESKNPENYVDPFSRANLPVDPIRDGYMESQRKTSYDKMKQYRKLDQLKKYDELKTRIIQDARTKNPNDIINDIDDINDENTKKHLGLIKNVVENMVKLSELQSDKNNLEFPTMAETQEKLKQKMEYYNPGTQQQIQLDQQYKNDVDNILKEYYKLNIDTDADIDTDIYQDKQKVQEIHHGAKYEELLRKMIKNRDRGIVQDNKSKQTNNSHIKSQVEGPLCEYPHYNNDNEIKKSEYIPAAFNDSNKSSVMKSLAKTVDELRQGRKLSYTGNITSSSIPKSDDWTKSLKGLILDSPDGKINKNKLYMLYEKVFTRNYIDIEECENKDILDKEYEYTCSICTCIFNKPQYLQCGHTFCLDCINNIHNSKCPLCISSFSKHLITPNKELENMISVLRFKCPTCNKVHRTDNCSIYNVKCKKCKKEMPKNDFLLHIMKENYDSTDSDDDNDDYDDDSDDDNCKIATRCNNCNAYYYSEIIHSHKMKCHYMNNSDSDDDIDDIGINDKTDPNLFIGICEYCDVFYNKKTSKDHGDMCEGQYFTCKGCMKLVKKDDNYHKKTCVSKCCYCKEIYPRGELFSHEMKCKQFSYMYN</sequence>
<gene>
    <name evidence="7" type="ORF">Terrestrivirus5_82</name>
</gene>
<dbReference type="PROSITE" id="PS00518">
    <property type="entry name" value="ZF_RING_1"/>
    <property type="match status" value="1"/>
</dbReference>
<evidence type="ECO:0000259" key="6">
    <source>
        <dbReference type="PROSITE" id="PS50089"/>
    </source>
</evidence>
<protein>
    <submittedName>
        <fullName evidence="7">RING finger protein 166-like protein</fullName>
    </submittedName>
</protein>
<evidence type="ECO:0000256" key="4">
    <source>
        <dbReference type="PROSITE-ProRule" id="PRU00175"/>
    </source>
</evidence>
<keyword evidence="3" id="KW-0862">Zinc</keyword>
<evidence type="ECO:0000256" key="3">
    <source>
        <dbReference type="ARBA" id="ARBA00022833"/>
    </source>
</evidence>
<keyword evidence="1" id="KW-0479">Metal-binding</keyword>
<reference evidence="7" key="1">
    <citation type="submission" date="2018-10" db="EMBL/GenBank/DDBJ databases">
        <title>Hidden diversity of soil giant viruses.</title>
        <authorList>
            <person name="Schulz F."/>
            <person name="Alteio L."/>
            <person name="Goudeau D."/>
            <person name="Ryan E.M."/>
            <person name="Malmstrom R.R."/>
            <person name="Blanchard J."/>
            <person name="Woyke T."/>
        </authorList>
    </citation>
    <scope>NUCLEOTIDE SEQUENCE</scope>
    <source>
        <strain evidence="7">TEV1</strain>
    </source>
</reference>
<dbReference type="Gene3D" id="3.30.40.10">
    <property type="entry name" value="Zinc/RING finger domain, C3HC4 (zinc finger)"/>
    <property type="match status" value="1"/>
</dbReference>
<dbReference type="SMART" id="SM00184">
    <property type="entry name" value="RING"/>
    <property type="match status" value="1"/>
</dbReference>
<keyword evidence="2 4" id="KW-0863">Zinc-finger</keyword>
<feature type="domain" description="RING-type" evidence="6">
    <location>
        <begin position="574"/>
        <end position="609"/>
    </location>
</feature>
<dbReference type="PROSITE" id="PS50089">
    <property type="entry name" value="ZF_RING_2"/>
    <property type="match status" value="1"/>
</dbReference>
<evidence type="ECO:0000256" key="1">
    <source>
        <dbReference type="ARBA" id="ARBA00022723"/>
    </source>
</evidence>
<evidence type="ECO:0000256" key="2">
    <source>
        <dbReference type="ARBA" id="ARBA00022771"/>
    </source>
</evidence>
<name>A0A3G4ZN18_9VIRU</name>
<proteinExistence type="predicted"/>
<dbReference type="InterPro" id="IPR017907">
    <property type="entry name" value="Znf_RING_CS"/>
</dbReference>